<feature type="compositionally biased region" description="Pro residues" evidence="1">
    <location>
        <begin position="28"/>
        <end position="40"/>
    </location>
</feature>
<dbReference type="Proteomes" id="UP000002640">
    <property type="component" value="Unassembled WGS sequence"/>
</dbReference>
<sequence length="110" mass="11021">MATQKRPTGKEGFGQPVICPKCDKPTHPDGPAPAATPTPPTTTTNVVVDLLDSESDVEDKAPSPFSELATPAASAAAELLNSKCGVVPSEEAGTSASVKEGAETNADGCG</sequence>
<keyword evidence="3" id="KW-1185">Reference proteome</keyword>
<accession>G5A3C5</accession>
<dbReference type="GeneID" id="20647525"/>
<dbReference type="RefSeq" id="XP_009534211.1">
    <property type="nucleotide sequence ID" value="XM_009535916.1"/>
</dbReference>
<feature type="region of interest" description="Disordered" evidence="1">
    <location>
        <begin position="89"/>
        <end position="110"/>
    </location>
</feature>
<dbReference type="KEGG" id="psoj:PHYSODRAFT_338166"/>
<dbReference type="AlphaFoldDB" id="G5A3C5"/>
<organism evidence="2 3">
    <name type="scientific">Phytophthora sojae (strain P6497)</name>
    <name type="common">Soybean stem and root rot agent</name>
    <name type="synonym">Phytophthora megasperma f. sp. glycines</name>
    <dbReference type="NCBI Taxonomy" id="1094619"/>
    <lineage>
        <taxon>Eukaryota</taxon>
        <taxon>Sar</taxon>
        <taxon>Stramenopiles</taxon>
        <taxon>Oomycota</taxon>
        <taxon>Peronosporomycetes</taxon>
        <taxon>Peronosporales</taxon>
        <taxon>Peronosporaceae</taxon>
        <taxon>Phytophthora</taxon>
    </lineage>
</organism>
<proteinExistence type="predicted"/>
<evidence type="ECO:0000313" key="3">
    <source>
        <dbReference type="Proteomes" id="UP000002640"/>
    </source>
</evidence>
<name>G5A3C5_PHYSP</name>
<reference evidence="2 3" key="1">
    <citation type="journal article" date="2006" name="Science">
        <title>Phytophthora genome sequences uncover evolutionary origins and mechanisms of pathogenesis.</title>
        <authorList>
            <person name="Tyler B.M."/>
            <person name="Tripathy S."/>
            <person name="Zhang X."/>
            <person name="Dehal P."/>
            <person name="Jiang R.H."/>
            <person name="Aerts A."/>
            <person name="Arredondo F.D."/>
            <person name="Baxter L."/>
            <person name="Bensasson D."/>
            <person name="Beynon J.L."/>
            <person name="Chapman J."/>
            <person name="Damasceno C.M."/>
            <person name="Dorrance A.E."/>
            <person name="Dou D."/>
            <person name="Dickerman A.W."/>
            <person name="Dubchak I.L."/>
            <person name="Garbelotto M."/>
            <person name="Gijzen M."/>
            <person name="Gordon S.G."/>
            <person name="Govers F."/>
            <person name="Grunwald N.J."/>
            <person name="Huang W."/>
            <person name="Ivors K.L."/>
            <person name="Jones R.W."/>
            <person name="Kamoun S."/>
            <person name="Krampis K."/>
            <person name="Lamour K.H."/>
            <person name="Lee M.K."/>
            <person name="McDonald W.H."/>
            <person name="Medina M."/>
            <person name="Meijer H.J."/>
            <person name="Nordberg E.K."/>
            <person name="Maclean D.J."/>
            <person name="Ospina-Giraldo M.D."/>
            <person name="Morris P.F."/>
            <person name="Phuntumart V."/>
            <person name="Putnam N.H."/>
            <person name="Rash S."/>
            <person name="Rose J.K."/>
            <person name="Sakihama Y."/>
            <person name="Salamov A.A."/>
            <person name="Savidor A."/>
            <person name="Scheuring C.F."/>
            <person name="Smith B.M."/>
            <person name="Sobral B.W."/>
            <person name="Terry A."/>
            <person name="Torto-Alalibo T.A."/>
            <person name="Win J."/>
            <person name="Xu Z."/>
            <person name="Zhang H."/>
            <person name="Grigoriev I.V."/>
            <person name="Rokhsar D.S."/>
            <person name="Boore J.L."/>
        </authorList>
    </citation>
    <scope>NUCLEOTIDE SEQUENCE [LARGE SCALE GENOMIC DNA]</scope>
    <source>
        <strain evidence="2 3">P6497</strain>
    </source>
</reference>
<gene>
    <name evidence="2" type="ORF">PHYSODRAFT_338166</name>
</gene>
<evidence type="ECO:0000256" key="1">
    <source>
        <dbReference type="SAM" id="MobiDB-lite"/>
    </source>
</evidence>
<protein>
    <submittedName>
        <fullName evidence="2">Uncharacterized protein</fullName>
    </submittedName>
</protein>
<dbReference type="EMBL" id="JH159159">
    <property type="protein sequence ID" value="EGZ09350.1"/>
    <property type="molecule type" value="Genomic_DNA"/>
</dbReference>
<feature type="region of interest" description="Disordered" evidence="1">
    <location>
        <begin position="1"/>
        <end position="44"/>
    </location>
</feature>
<dbReference type="InParanoid" id="G5A3C5"/>
<evidence type="ECO:0000313" key="2">
    <source>
        <dbReference type="EMBL" id="EGZ09350.1"/>
    </source>
</evidence>